<name>A0ABZ1BQB8_9FIRM</name>
<organism evidence="2 3">
    <name type="scientific">Geochorda subterranea</name>
    <dbReference type="NCBI Taxonomy" id="3109564"/>
    <lineage>
        <taxon>Bacteria</taxon>
        <taxon>Bacillati</taxon>
        <taxon>Bacillota</taxon>
        <taxon>Limnochordia</taxon>
        <taxon>Limnochordales</taxon>
        <taxon>Geochordaceae</taxon>
        <taxon>Geochorda</taxon>
    </lineage>
</organism>
<keyword evidence="3" id="KW-1185">Reference proteome</keyword>
<feature type="compositionally biased region" description="Basic residues" evidence="1">
    <location>
        <begin position="123"/>
        <end position="134"/>
    </location>
</feature>
<gene>
    <name evidence="2" type="ORF">VLY81_01060</name>
</gene>
<reference evidence="3" key="1">
    <citation type="submission" date="2023-12" db="EMBL/GenBank/DDBJ databases">
        <title>Novel isolates from deep terrestrial aquifers shed light on the physiology and ecology of the class Limnochordia.</title>
        <authorList>
            <person name="Karnachuk O.V."/>
            <person name="Lukina A.P."/>
            <person name="Avakyan M.R."/>
            <person name="Kadnikov V."/>
            <person name="Begmatov S."/>
            <person name="Beletsky A.V."/>
            <person name="Mardanov A.V."/>
            <person name="Ravin N.V."/>
        </authorList>
    </citation>
    <scope>NUCLEOTIDE SEQUENCE [LARGE SCALE GENOMIC DNA]</scope>
    <source>
        <strain evidence="3">LN</strain>
    </source>
</reference>
<sequence length="259" mass="26835">MDGVTLWAIGGAALLMEVLMALASVQLTLRWRACVREVGHLALQGHLRCLLLHVRLRGALVAAPKLVGGRASGRVRLVPALGPLTVRALAMERRMPAVSPRPAKGPHPSEEPLASPSRQTGPRGRRKASPARWRRQAAVAFTGALKGRLATPRLWVAVKWGAADAAAAAIGAASLQALLSAALARLVRLGNRVSPPPAWWSGPPTARRASRRAAGGGGGAGRGRHAGGGPRRAGRRPGGAGGPVAELRPQRASSHRAAA</sequence>
<evidence type="ECO:0000313" key="3">
    <source>
        <dbReference type="Proteomes" id="UP001333102"/>
    </source>
</evidence>
<feature type="compositionally biased region" description="Gly residues" evidence="1">
    <location>
        <begin position="214"/>
        <end position="242"/>
    </location>
</feature>
<feature type="region of interest" description="Disordered" evidence="1">
    <location>
        <begin position="96"/>
        <end position="134"/>
    </location>
</feature>
<evidence type="ECO:0000313" key="2">
    <source>
        <dbReference type="EMBL" id="WRP14790.1"/>
    </source>
</evidence>
<evidence type="ECO:0000256" key="1">
    <source>
        <dbReference type="SAM" id="MobiDB-lite"/>
    </source>
</evidence>
<dbReference type="EMBL" id="CP141614">
    <property type="protein sequence ID" value="WRP14790.1"/>
    <property type="molecule type" value="Genomic_DNA"/>
</dbReference>
<accession>A0ABZ1BQB8</accession>
<dbReference type="Proteomes" id="UP001333102">
    <property type="component" value="Chromosome"/>
</dbReference>
<protein>
    <submittedName>
        <fullName evidence="2">Uncharacterized protein</fullName>
    </submittedName>
</protein>
<proteinExistence type="predicted"/>
<dbReference type="RefSeq" id="WP_324669169.1">
    <property type="nucleotide sequence ID" value="NZ_CP141614.1"/>
</dbReference>
<feature type="region of interest" description="Disordered" evidence="1">
    <location>
        <begin position="196"/>
        <end position="259"/>
    </location>
</feature>